<dbReference type="SUPFAM" id="SSF160355">
    <property type="entry name" value="Bacterial polysaccharide co-polymerase-like"/>
    <property type="match status" value="1"/>
</dbReference>
<keyword evidence="5 7" id="KW-0472">Membrane</keyword>
<evidence type="ECO:0000256" key="6">
    <source>
        <dbReference type="SAM" id="Coils"/>
    </source>
</evidence>
<sequence length="335" mass="38368">MSTQSVVGNEIDLIKLFRALWRGKWFIVILTTIISLSTFLYVQKIQPVYQAKIILMPPTNSDLFGLNDQLFNTNKKLSKELKSHITLPSFHAEEVYKIFLALLAAETTRKEFLNSKQKNNKNHEDDFPISLVVIRNDIDRFSVIVNAHSPEVASSSIRHVIEMTNDKVQAVLTSIIQRELQVLKNSLDKQLELLRIAANNAREDDLAQRTSQLLLARSAYSNLPHVNIDNQKEVKELLVEINKIKQKTDVQYIPRIRNLEKMQSLLNYKPDFTNVVFSRPDGSIEVSETYTRYKSNFFIAFSVACGLIMGFILIILFNFKSLLTTPKLVEVNLPG</sequence>
<keyword evidence="4 7" id="KW-1133">Transmembrane helix</keyword>
<name>A0ABY8ARI8_9GAMM</name>
<organism evidence="9 10">
    <name type="scientific">Legionella cardiaca</name>
    <dbReference type="NCBI Taxonomy" id="1071983"/>
    <lineage>
        <taxon>Bacteria</taxon>
        <taxon>Pseudomonadati</taxon>
        <taxon>Pseudomonadota</taxon>
        <taxon>Gammaproteobacteria</taxon>
        <taxon>Legionellales</taxon>
        <taxon>Legionellaceae</taxon>
        <taxon>Legionella</taxon>
    </lineage>
</organism>
<dbReference type="Proteomes" id="UP001222087">
    <property type="component" value="Chromosome"/>
</dbReference>
<evidence type="ECO:0000256" key="3">
    <source>
        <dbReference type="ARBA" id="ARBA00022692"/>
    </source>
</evidence>
<reference evidence="9 10" key="1">
    <citation type="submission" date="2023-02" db="EMBL/GenBank/DDBJ databases">
        <title>Genome Sequence of L. cardiaca H63T.</title>
        <authorList>
            <person name="Lopez A.E."/>
            <person name="Cianciotto N.P."/>
        </authorList>
    </citation>
    <scope>NUCLEOTIDE SEQUENCE [LARGE SCALE GENOMIC DNA]</scope>
    <source>
        <strain evidence="9 10">H63</strain>
    </source>
</reference>
<evidence type="ECO:0000256" key="7">
    <source>
        <dbReference type="SAM" id="Phobius"/>
    </source>
</evidence>
<evidence type="ECO:0000256" key="1">
    <source>
        <dbReference type="ARBA" id="ARBA00004651"/>
    </source>
</evidence>
<keyword evidence="3 7" id="KW-0812">Transmembrane</keyword>
<proteinExistence type="predicted"/>
<dbReference type="PANTHER" id="PTHR32309">
    <property type="entry name" value="TYROSINE-PROTEIN KINASE"/>
    <property type="match status" value="1"/>
</dbReference>
<gene>
    <name evidence="9" type="ORF">PXX05_08050</name>
</gene>
<evidence type="ECO:0000256" key="2">
    <source>
        <dbReference type="ARBA" id="ARBA00022475"/>
    </source>
</evidence>
<dbReference type="RefSeq" id="WP_275087710.1">
    <property type="nucleotide sequence ID" value="NZ_CP119078.1"/>
</dbReference>
<feature type="coiled-coil region" evidence="6">
    <location>
        <begin position="184"/>
        <end position="247"/>
    </location>
</feature>
<evidence type="ECO:0000313" key="10">
    <source>
        <dbReference type="Proteomes" id="UP001222087"/>
    </source>
</evidence>
<accession>A0ABY8ARI8</accession>
<keyword evidence="6" id="KW-0175">Coiled coil</keyword>
<evidence type="ECO:0000256" key="5">
    <source>
        <dbReference type="ARBA" id="ARBA00023136"/>
    </source>
</evidence>
<keyword evidence="2" id="KW-1003">Cell membrane</keyword>
<evidence type="ECO:0000313" key="9">
    <source>
        <dbReference type="EMBL" id="WED41886.1"/>
    </source>
</evidence>
<dbReference type="Pfam" id="PF02706">
    <property type="entry name" value="Wzz"/>
    <property type="match status" value="1"/>
</dbReference>
<dbReference type="InterPro" id="IPR050445">
    <property type="entry name" value="Bact_polysacc_biosynth/exp"/>
</dbReference>
<comment type="subcellular location">
    <subcellularLocation>
        <location evidence="1">Cell membrane</location>
        <topology evidence="1">Multi-pass membrane protein</topology>
    </subcellularLocation>
</comment>
<evidence type="ECO:0000256" key="4">
    <source>
        <dbReference type="ARBA" id="ARBA00022989"/>
    </source>
</evidence>
<keyword evidence="10" id="KW-1185">Reference proteome</keyword>
<feature type="transmembrane region" description="Helical" evidence="7">
    <location>
        <begin position="297"/>
        <end position="319"/>
    </location>
</feature>
<dbReference type="InterPro" id="IPR003856">
    <property type="entry name" value="LPS_length_determ_N"/>
</dbReference>
<dbReference type="EMBL" id="CP119078">
    <property type="protein sequence ID" value="WED41886.1"/>
    <property type="molecule type" value="Genomic_DNA"/>
</dbReference>
<feature type="domain" description="Polysaccharide chain length determinant N-terminal" evidence="8">
    <location>
        <begin position="9"/>
        <end position="78"/>
    </location>
</feature>
<protein>
    <submittedName>
        <fullName evidence="9">Wzz/FepE/Etk N-terminal domain-containing protein</fullName>
    </submittedName>
</protein>
<feature type="transmembrane region" description="Helical" evidence="7">
    <location>
        <begin position="25"/>
        <end position="42"/>
    </location>
</feature>
<dbReference type="Gene3D" id="3.30.1890.10">
    <property type="entry name" value="FepE-like"/>
    <property type="match status" value="1"/>
</dbReference>
<evidence type="ECO:0000259" key="8">
    <source>
        <dbReference type="Pfam" id="PF02706"/>
    </source>
</evidence>
<dbReference type="PANTHER" id="PTHR32309:SF13">
    <property type="entry name" value="FERRIC ENTEROBACTIN TRANSPORT PROTEIN FEPE"/>
    <property type="match status" value="1"/>
</dbReference>